<accession>A0ACC0BQP6</accession>
<gene>
    <name evidence="1" type="ORF">M9H77_05945</name>
</gene>
<proteinExistence type="predicted"/>
<sequence>MILSDFSCCETTVYSNVSCIESERWALLNLKKCLIDKSNRLSSWIGENCCKWEGVSCNMHTGHVIKLDLHNPIIIDSERYSFEPENYLSYYENLRLGGEISSSLLNLKYLQHLDLSLNDFSAMEVPAFFGSFKYMRYLNLSEAGFHGEIPSHLGNLSKLQYLDIGRNYNSKIKSFWWISRLSSLRSLDLSEVNLISAHNWLQAISILPSLQSINTLADIDLSRNLFQGNLPLCLQNLTSLTALRLGDNSFQGIIPFEIGHLKKLKELDLSRNKFGGTIPSSLSQLNELQSLLISHNSFVGEITEIHFARLTELKSLDISWTSLRMNVSSTWFPPFQLDEIYLDSVQVGPQFPPWLETQKRVMGLSMSNASISDVIPSWFEVVYSHFNFIDLSNNQISGKLPKILRSGVRYSITVVKYSFVLLDLHENNFIGKIPSDICKLSNLIYLDLSSNNLSGEIPLCLGNLQNLVLLNLANNSLFGQIPSSLGGSLGLVVLLLNENNFHGYLPASMQNLSDLRVLDIGDNQLSGTIPRWFSKAFPNLEWLRLQSNKFNGDIPVELCQLSSLRVLNLAQNNLTGIIPRCFGNFTAMAQSASYGLIFSLSEIFLPSMIKGRDVMYPSNSLGIISISISDNKINGEIPKELMELVGLQFLNLSKNHLQGSIPENIGNLKELESLDLSTNELSGSIPPSLATIDALGYLNLSFNKLSGQIPQGNHFQTFDDKSIYEGNRGLCGKPLQDCVNDKPSKEDGPQELHRGERESSYIPWFCAGFAPGFSVGLVGFFVVLRFKKSWRYAYFRFVENLCSNIWMQIVVKFSLLWRKFKGVSP</sequence>
<name>A0ACC0BQP6_CATRO</name>
<evidence type="ECO:0000313" key="1">
    <source>
        <dbReference type="EMBL" id="KAI5674995.1"/>
    </source>
</evidence>
<evidence type="ECO:0000313" key="2">
    <source>
        <dbReference type="Proteomes" id="UP001060085"/>
    </source>
</evidence>
<dbReference type="Proteomes" id="UP001060085">
    <property type="component" value="Linkage Group LG02"/>
</dbReference>
<reference evidence="2" key="1">
    <citation type="journal article" date="2023" name="Nat. Plants">
        <title>Single-cell RNA sequencing provides a high-resolution roadmap for understanding the multicellular compartmentation of specialized metabolism.</title>
        <authorList>
            <person name="Sun S."/>
            <person name="Shen X."/>
            <person name="Li Y."/>
            <person name="Li Y."/>
            <person name="Wang S."/>
            <person name="Li R."/>
            <person name="Zhang H."/>
            <person name="Shen G."/>
            <person name="Guo B."/>
            <person name="Wei J."/>
            <person name="Xu J."/>
            <person name="St-Pierre B."/>
            <person name="Chen S."/>
            <person name="Sun C."/>
        </authorList>
    </citation>
    <scope>NUCLEOTIDE SEQUENCE [LARGE SCALE GENOMIC DNA]</scope>
</reference>
<comment type="caution">
    <text evidence="1">The sequence shown here is derived from an EMBL/GenBank/DDBJ whole genome shotgun (WGS) entry which is preliminary data.</text>
</comment>
<dbReference type="EMBL" id="CM044702">
    <property type="protein sequence ID" value="KAI5674995.1"/>
    <property type="molecule type" value="Genomic_DNA"/>
</dbReference>
<organism evidence="1 2">
    <name type="scientific">Catharanthus roseus</name>
    <name type="common">Madagascar periwinkle</name>
    <name type="synonym">Vinca rosea</name>
    <dbReference type="NCBI Taxonomy" id="4058"/>
    <lineage>
        <taxon>Eukaryota</taxon>
        <taxon>Viridiplantae</taxon>
        <taxon>Streptophyta</taxon>
        <taxon>Embryophyta</taxon>
        <taxon>Tracheophyta</taxon>
        <taxon>Spermatophyta</taxon>
        <taxon>Magnoliopsida</taxon>
        <taxon>eudicotyledons</taxon>
        <taxon>Gunneridae</taxon>
        <taxon>Pentapetalae</taxon>
        <taxon>asterids</taxon>
        <taxon>lamiids</taxon>
        <taxon>Gentianales</taxon>
        <taxon>Apocynaceae</taxon>
        <taxon>Rauvolfioideae</taxon>
        <taxon>Vinceae</taxon>
        <taxon>Catharanthinae</taxon>
        <taxon>Catharanthus</taxon>
    </lineage>
</organism>
<keyword evidence="2" id="KW-1185">Reference proteome</keyword>
<protein>
    <submittedName>
        <fullName evidence="1">Uncharacterized protein</fullName>
    </submittedName>
</protein>